<evidence type="ECO:0000313" key="1">
    <source>
        <dbReference type="EMBL" id="OGD63587.1"/>
    </source>
</evidence>
<reference evidence="1 2" key="1">
    <citation type="journal article" date="2016" name="Nat. Commun.">
        <title>Thousands of microbial genomes shed light on interconnected biogeochemical processes in an aquifer system.</title>
        <authorList>
            <person name="Anantharaman K."/>
            <person name="Brown C.T."/>
            <person name="Hug L.A."/>
            <person name="Sharon I."/>
            <person name="Castelle C.J."/>
            <person name="Probst A.J."/>
            <person name="Thomas B.C."/>
            <person name="Singh A."/>
            <person name="Wilkins M.J."/>
            <person name="Karaoz U."/>
            <person name="Brodie E.L."/>
            <person name="Williams K.H."/>
            <person name="Hubbard S.S."/>
            <person name="Banfield J.F."/>
        </authorList>
    </citation>
    <scope>NUCLEOTIDE SEQUENCE [LARGE SCALE GENOMIC DNA]</scope>
</reference>
<organism evidence="1 2">
    <name type="scientific">Candidatus Beckwithbacteria bacterium RBG_13_42_9</name>
    <dbReference type="NCBI Taxonomy" id="1797457"/>
    <lineage>
        <taxon>Bacteria</taxon>
        <taxon>Candidatus Beckwithiibacteriota</taxon>
    </lineage>
</organism>
<name>A0A1F5E855_9BACT</name>
<accession>A0A1F5E855</accession>
<comment type="caution">
    <text evidence="1">The sequence shown here is derived from an EMBL/GenBank/DDBJ whole genome shotgun (WGS) entry which is preliminary data.</text>
</comment>
<proteinExistence type="predicted"/>
<dbReference type="STRING" id="1797457.A2160_01805"/>
<dbReference type="EMBL" id="MEZK01000007">
    <property type="protein sequence ID" value="OGD63587.1"/>
    <property type="molecule type" value="Genomic_DNA"/>
</dbReference>
<evidence type="ECO:0000313" key="2">
    <source>
        <dbReference type="Proteomes" id="UP000177006"/>
    </source>
</evidence>
<gene>
    <name evidence="1" type="ORF">A2160_01805</name>
</gene>
<protein>
    <submittedName>
        <fullName evidence="1">Uncharacterized protein</fullName>
    </submittedName>
</protein>
<sequence>MSVLEILEVADVKVRNALNAVVGWEVRQAQHVLLDPGFAQASAALDQIKETGGTVVLRDAQAMTVILADRLADSNVFDLEMLAGATAERYTVTFLDSSSQVIASLSRPREDNSWLDLYF</sequence>
<dbReference type="AlphaFoldDB" id="A0A1F5E855"/>
<dbReference type="Proteomes" id="UP000177006">
    <property type="component" value="Unassembled WGS sequence"/>
</dbReference>